<dbReference type="PANTHER" id="PTHR16305">
    <property type="entry name" value="TESTICULAR SOLUBLE ADENYLYL CYCLASE"/>
    <property type="match status" value="1"/>
</dbReference>
<keyword evidence="5" id="KW-1185">Reference proteome</keyword>
<keyword evidence="2" id="KW-0067">ATP-binding</keyword>
<protein>
    <submittedName>
        <fullName evidence="4">AAA family ATPase</fullName>
    </submittedName>
</protein>
<dbReference type="Gene3D" id="1.10.10.10">
    <property type="entry name" value="Winged helix-like DNA-binding domain superfamily/Winged helix DNA-binding domain"/>
    <property type="match status" value="1"/>
</dbReference>
<evidence type="ECO:0000256" key="2">
    <source>
        <dbReference type="ARBA" id="ARBA00022840"/>
    </source>
</evidence>
<accession>A0ABW0Z4V1</accession>
<dbReference type="Pfam" id="PF00196">
    <property type="entry name" value="GerE"/>
    <property type="match status" value="1"/>
</dbReference>
<dbReference type="InterPro" id="IPR041664">
    <property type="entry name" value="AAA_16"/>
</dbReference>
<dbReference type="InterPro" id="IPR016032">
    <property type="entry name" value="Sig_transdc_resp-reg_C-effctor"/>
</dbReference>
<evidence type="ECO:0000313" key="4">
    <source>
        <dbReference type="EMBL" id="MFC5723462.1"/>
    </source>
</evidence>
<evidence type="ECO:0000259" key="3">
    <source>
        <dbReference type="PROSITE" id="PS50043"/>
    </source>
</evidence>
<organism evidence="4 5">
    <name type="scientific">Streptomyces gamaensis</name>
    <dbReference type="NCBI Taxonomy" id="1763542"/>
    <lineage>
        <taxon>Bacteria</taxon>
        <taxon>Bacillati</taxon>
        <taxon>Actinomycetota</taxon>
        <taxon>Actinomycetes</taxon>
        <taxon>Kitasatosporales</taxon>
        <taxon>Streptomycetaceae</taxon>
        <taxon>Streptomyces</taxon>
    </lineage>
</organism>
<dbReference type="CDD" id="cd06170">
    <property type="entry name" value="LuxR_C_like"/>
    <property type="match status" value="1"/>
</dbReference>
<dbReference type="Proteomes" id="UP001596083">
    <property type="component" value="Unassembled WGS sequence"/>
</dbReference>
<feature type="domain" description="HTH luxR-type" evidence="3">
    <location>
        <begin position="859"/>
        <end position="924"/>
    </location>
</feature>
<dbReference type="PROSITE" id="PS50043">
    <property type="entry name" value="HTH_LUXR_2"/>
    <property type="match status" value="1"/>
</dbReference>
<dbReference type="Pfam" id="PF13191">
    <property type="entry name" value="AAA_16"/>
    <property type="match status" value="1"/>
</dbReference>
<dbReference type="InterPro" id="IPR036388">
    <property type="entry name" value="WH-like_DNA-bd_sf"/>
</dbReference>
<sequence length="929" mass="98767">MIPLPGRTLGRLLDRHHELDLVTEALDAAGAGSGRLLVVSGGLGSGRTALLRALPALAAPRGHRVLRASAAPQESDFAFAVACQLLEPLLAPGPFTGPDGTLPGAADDAEPYDELLALAADRSATRPLLLLVDDLHWADVPSLRLLARIVKRLDRLRITVVASVREGDPRTDDPLVQEITDRARHVLRPAPLSRRGTAALAEHVFGRPAEDAFTTACHTATGGNPLLLTALLEALAATGAPTAEHTDAAREIRLPALRERLGRALRAQAAPVQALAKALAVLDGHPDTELVGRLAGLDATGCAEALRTLRRLGLLAPQDPPRYLHRAVRDAVEDIMTPAETEDSRIHAALLLHSGGHPAEQAAAQLLDATSCQDGWATEVMRAAARSALGRGAHETAGRYLRRALLCSSPAGADRAALLVDLATVERDLDPPAAVRHISQAMLLIPDTTRRAMAAARIAPVLIGGCPPPTVEAVRELAEELGPPDRIAGEDRESALRLEARLRHPAMARPGLLASCAARLRALGPRPALHTAAERELVTVLLAGATLTQDVSAAEAVPLAERVLAHEPASPAHVHTALTLLVHVLSAADSVTTVEPWLRTAAERAHATGTPVPRAVIAVELTQVLLAQGRLTEARARAAEALDLGIADWTTLHSLMPLVMTAIESRDAELTGRLLACYREGAHHGVRPSPLQLLRGSTAAAAGDLPTALEYFLDWGRAAERAEWHNPALYPWRARAAGIHQRMGRTVQAERLMEEEYARAHQWGSAVAVGRAQRMKGALTEGEAGLALLRESLETLREAVNGMERARTSVLLGSRLRDAGRPEAEGHLRRGRQEALDCGAPWLAARAARELAAMDRGTAVTAVGSLTPAERRVASLAAHGVPNKDIAERLRVSSRAVEKHLTRSYRKLAITGRTELSGLAHLLPQSTTG</sequence>
<dbReference type="EMBL" id="JBHSPB010000017">
    <property type="protein sequence ID" value="MFC5723462.1"/>
    <property type="molecule type" value="Genomic_DNA"/>
</dbReference>
<dbReference type="PRINTS" id="PR00038">
    <property type="entry name" value="HTHLUXR"/>
</dbReference>
<keyword evidence="1" id="KW-0547">Nucleotide-binding</keyword>
<comment type="caution">
    <text evidence="4">The sequence shown here is derived from an EMBL/GenBank/DDBJ whole genome shotgun (WGS) entry which is preliminary data.</text>
</comment>
<reference evidence="5" key="1">
    <citation type="journal article" date="2019" name="Int. J. Syst. Evol. Microbiol.">
        <title>The Global Catalogue of Microorganisms (GCM) 10K type strain sequencing project: providing services to taxonomists for standard genome sequencing and annotation.</title>
        <authorList>
            <consortium name="The Broad Institute Genomics Platform"/>
            <consortium name="The Broad Institute Genome Sequencing Center for Infectious Disease"/>
            <person name="Wu L."/>
            <person name="Ma J."/>
        </authorList>
    </citation>
    <scope>NUCLEOTIDE SEQUENCE [LARGE SCALE GENOMIC DNA]</scope>
    <source>
        <strain evidence="5">CGMCC 4.7304</strain>
    </source>
</reference>
<name>A0ABW0Z4V1_9ACTN</name>
<dbReference type="SUPFAM" id="SSF52540">
    <property type="entry name" value="P-loop containing nucleoside triphosphate hydrolases"/>
    <property type="match status" value="1"/>
</dbReference>
<dbReference type="InterPro" id="IPR027417">
    <property type="entry name" value="P-loop_NTPase"/>
</dbReference>
<dbReference type="InterPro" id="IPR000792">
    <property type="entry name" value="Tscrpt_reg_LuxR_C"/>
</dbReference>
<dbReference type="PANTHER" id="PTHR16305:SF35">
    <property type="entry name" value="TRANSCRIPTIONAL ACTIVATOR DOMAIN"/>
    <property type="match status" value="1"/>
</dbReference>
<gene>
    <name evidence="4" type="ORF">ACFP1Z_25180</name>
</gene>
<evidence type="ECO:0000256" key="1">
    <source>
        <dbReference type="ARBA" id="ARBA00022741"/>
    </source>
</evidence>
<dbReference type="RefSeq" id="WP_390319695.1">
    <property type="nucleotide sequence ID" value="NZ_JBHSPB010000017.1"/>
</dbReference>
<evidence type="ECO:0000313" key="5">
    <source>
        <dbReference type="Proteomes" id="UP001596083"/>
    </source>
</evidence>
<dbReference type="SMART" id="SM00421">
    <property type="entry name" value="HTH_LUXR"/>
    <property type="match status" value="1"/>
</dbReference>
<dbReference type="SUPFAM" id="SSF46894">
    <property type="entry name" value="C-terminal effector domain of the bipartite response regulators"/>
    <property type="match status" value="1"/>
</dbReference>
<proteinExistence type="predicted"/>